<keyword evidence="4" id="KW-0813">Transport</keyword>
<dbReference type="PANTHER" id="PTHR10361">
    <property type="entry name" value="SODIUM-BILE ACID COTRANSPORTER"/>
    <property type="match status" value="1"/>
</dbReference>
<keyword evidence="3 7" id="KW-0812">Transmembrane</keyword>
<gene>
    <name evidence="9" type="ORF">CHS0354_029057</name>
</gene>
<feature type="transmembrane region" description="Helical" evidence="7">
    <location>
        <begin position="437"/>
        <end position="457"/>
    </location>
</feature>
<comment type="subcellular location">
    <subcellularLocation>
        <location evidence="1">Membrane</location>
        <topology evidence="1">Multi-pass membrane protein</topology>
    </subcellularLocation>
</comment>
<reference evidence="9" key="3">
    <citation type="submission" date="2023-05" db="EMBL/GenBank/DDBJ databases">
        <authorList>
            <person name="Smith C.H."/>
        </authorList>
    </citation>
    <scope>NUCLEOTIDE SEQUENCE</scope>
    <source>
        <strain evidence="9">CHS0354</strain>
        <tissue evidence="9">Mantle</tissue>
    </source>
</reference>
<comment type="similarity">
    <text evidence="2">Belongs to the bile acid:sodium symporter (BASS) (TC 2.A.28) family.</text>
</comment>
<name>A0AAE0VZW9_9BIVA</name>
<dbReference type="EMBL" id="JAEAOA010001746">
    <property type="protein sequence ID" value="KAK3596878.1"/>
    <property type="molecule type" value="Genomic_DNA"/>
</dbReference>
<evidence type="ECO:0000256" key="4">
    <source>
        <dbReference type="ARBA" id="ARBA00022847"/>
    </source>
</evidence>
<evidence type="ECO:0000256" key="8">
    <source>
        <dbReference type="SAM" id="SignalP"/>
    </source>
</evidence>
<evidence type="ECO:0000256" key="5">
    <source>
        <dbReference type="ARBA" id="ARBA00022989"/>
    </source>
</evidence>
<dbReference type="InterPro" id="IPR004710">
    <property type="entry name" value="Bilac:Na_transpt"/>
</dbReference>
<dbReference type="InterPro" id="IPR038770">
    <property type="entry name" value="Na+/solute_symporter_sf"/>
</dbReference>
<feature type="transmembrane region" description="Helical" evidence="7">
    <location>
        <begin position="304"/>
        <end position="327"/>
    </location>
</feature>
<evidence type="ECO:0000256" key="1">
    <source>
        <dbReference type="ARBA" id="ARBA00004141"/>
    </source>
</evidence>
<keyword evidence="10" id="KW-1185">Reference proteome</keyword>
<dbReference type="GO" id="GO:0015293">
    <property type="term" value="F:symporter activity"/>
    <property type="evidence" value="ECO:0007669"/>
    <property type="project" value="UniProtKB-KW"/>
</dbReference>
<feature type="chain" id="PRO_5041937024" evidence="8">
    <location>
        <begin position="28"/>
        <end position="559"/>
    </location>
</feature>
<dbReference type="InterPro" id="IPR002657">
    <property type="entry name" value="BilAc:Na_symport/Acr3"/>
</dbReference>
<reference evidence="9" key="2">
    <citation type="journal article" date="2021" name="Genome Biol. Evol.">
        <title>Developing a high-quality reference genome for a parasitic bivalve with doubly uniparental inheritance (Bivalvia: Unionida).</title>
        <authorList>
            <person name="Smith C.H."/>
        </authorList>
    </citation>
    <scope>NUCLEOTIDE SEQUENCE</scope>
    <source>
        <strain evidence="9">CHS0354</strain>
        <tissue evidence="9">Mantle</tissue>
    </source>
</reference>
<feature type="transmembrane region" description="Helical" evidence="7">
    <location>
        <begin position="368"/>
        <end position="394"/>
    </location>
</feature>
<evidence type="ECO:0000256" key="2">
    <source>
        <dbReference type="ARBA" id="ARBA00006528"/>
    </source>
</evidence>
<organism evidence="9 10">
    <name type="scientific">Potamilus streckersoni</name>
    <dbReference type="NCBI Taxonomy" id="2493646"/>
    <lineage>
        <taxon>Eukaryota</taxon>
        <taxon>Metazoa</taxon>
        <taxon>Spiralia</taxon>
        <taxon>Lophotrochozoa</taxon>
        <taxon>Mollusca</taxon>
        <taxon>Bivalvia</taxon>
        <taxon>Autobranchia</taxon>
        <taxon>Heteroconchia</taxon>
        <taxon>Palaeoheterodonta</taxon>
        <taxon>Unionida</taxon>
        <taxon>Unionoidea</taxon>
        <taxon>Unionidae</taxon>
        <taxon>Ambleminae</taxon>
        <taxon>Lampsilini</taxon>
        <taxon>Potamilus</taxon>
    </lineage>
</organism>
<dbReference type="Proteomes" id="UP001195483">
    <property type="component" value="Unassembled WGS sequence"/>
</dbReference>
<evidence type="ECO:0000256" key="7">
    <source>
        <dbReference type="SAM" id="Phobius"/>
    </source>
</evidence>
<dbReference type="GO" id="GO:0016020">
    <property type="term" value="C:membrane"/>
    <property type="evidence" value="ECO:0007669"/>
    <property type="project" value="UniProtKB-SubCell"/>
</dbReference>
<feature type="signal peptide" evidence="8">
    <location>
        <begin position="1"/>
        <end position="27"/>
    </location>
</feature>
<protein>
    <submittedName>
        <fullName evidence="9">Uncharacterized protein</fullName>
    </submittedName>
</protein>
<keyword evidence="5 7" id="KW-1133">Transmembrane helix</keyword>
<feature type="transmembrane region" description="Helical" evidence="7">
    <location>
        <begin position="496"/>
        <end position="519"/>
    </location>
</feature>
<proteinExistence type="inferred from homology"/>
<comment type="caution">
    <text evidence="9">The sequence shown here is derived from an EMBL/GenBank/DDBJ whole genome shotgun (WGS) entry which is preliminary data.</text>
</comment>
<keyword evidence="6 7" id="KW-0472">Membrane</keyword>
<sequence>MAVVCTPSAFWGIISLMFCYYSIQANAISENGKDISDDENSDIFENRTETFSVRAISPSKVFTMMDTDVHVEINFTVPCQNKGEYYSLRIKSTSDRVFSVTELREMDISCDDAVYDDDTPAPDKFYNVSSGKKVRVIPIEELGKRDPKHHVRRQLLIRDTLLATFRGNLLGVAEAEFNLYRIETIDKNKNQSHVITPMNSNTLHGDDDIDTSNYEDVIEEIVGVDSIIVTVVRPVRVIDFIFRVVVYVFMVGITISFGCGLNIPVVKDALKKPIAPGIGLGCQYIIMPALGFAIAKLAPVDDPIFALSIFVCGCCPGGGNSNIYTYLLGGDVSLSITMTLISSIVALGVFPLLIYTLGQQFVTDGASIVIPFSGIGSSLAVSVLPLLFGIFLKVRFHKVAKLIIKIMRPIVIVCIILLMTIGIYSNLYIFKMFDLELILMGAMLPYLGYILGGLVALSFRQPWDRVKTIALETGMQNVGLAFIMMTSSFPPPYGDIAAVVPAASGTMTPIPPFLVAFPYQIYKRYTQRYQQVAQLAEGEMKVVSESNRQLQVEEKLTSV</sequence>
<dbReference type="Gene3D" id="1.20.1530.20">
    <property type="match status" value="1"/>
</dbReference>
<feature type="transmembrane region" description="Helical" evidence="7">
    <location>
        <begin position="277"/>
        <end position="298"/>
    </location>
</feature>
<evidence type="ECO:0000313" key="10">
    <source>
        <dbReference type="Proteomes" id="UP001195483"/>
    </source>
</evidence>
<keyword evidence="8" id="KW-0732">Signal</keyword>
<dbReference type="Pfam" id="PF01758">
    <property type="entry name" value="SBF"/>
    <property type="match status" value="1"/>
</dbReference>
<reference evidence="9" key="1">
    <citation type="journal article" date="2021" name="Genome Biol. Evol.">
        <title>A High-Quality Reference Genome for a Parasitic Bivalve with Doubly Uniparental Inheritance (Bivalvia: Unionida).</title>
        <authorList>
            <person name="Smith C.H."/>
        </authorList>
    </citation>
    <scope>NUCLEOTIDE SEQUENCE</scope>
    <source>
        <strain evidence="9">CHS0354</strain>
    </source>
</reference>
<dbReference type="AlphaFoldDB" id="A0AAE0VZW9"/>
<evidence type="ECO:0000256" key="3">
    <source>
        <dbReference type="ARBA" id="ARBA00022692"/>
    </source>
</evidence>
<feature type="transmembrane region" description="Helical" evidence="7">
    <location>
        <begin position="240"/>
        <end position="265"/>
    </location>
</feature>
<evidence type="ECO:0000313" key="9">
    <source>
        <dbReference type="EMBL" id="KAK3596878.1"/>
    </source>
</evidence>
<feature type="transmembrane region" description="Helical" evidence="7">
    <location>
        <begin position="406"/>
        <end position="425"/>
    </location>
</feature>
<keyword evidence="4" id="KW-0769">Symport</keyword>
<dbReference type="PANTHER" id="PTHR10361:SF28">
    <property type="entry name" value="P3 PROTEIN-RELATED"/>
    <property type="match status" value="1"/>
</dbReference>
<accession>A0AAE0VZW9</accession>
<evidence type="ECO:0000256" key="6">
    <source>
        <dbReference type="ARBA" id="ARBA00023136"/>
    </source>
</evidence>
<feature type="transmembrane region" description="Helical" evidence="7">
    <location>
        <begin position="469"/>
        <end position="490"/>
    </location>
</feature>
<feature type="transmembrane region" description="Helical" evidence="7">
    <location>
        <begin position="334"/>
        <end position="356"/>
    </location>
</feature>